<feature type="transmembrane region" description="Helical" evidence="5">
    <location>
        <begin position="385"/>
        <end position="407"/>
    </location>
</feature>
<feature type="transmembrane region" description="Helical" evidence="5">
    <location>
        <begin position="148"/>
        <end position="170"/>
    </location>
</feature>
<dbReference type="InterPro" id="IPR011701">
    <property type="entry name" value="MFS"/>
</dbReference>
<dbReference type="PANTHER" id="PTHR43826">
    <property type="entry name" value="GLUCOSE-6-PHOSPHATE EXCHANGER SLC37A4"/>
    <property type="match status" value="1"/>
</dbReference>
<feature type="transmembrane region" description="Helical" evidence="5">
    <location>
        <begin position="93"/>
        <end position="110"/>
    </location>
</feature>
<keyword evidence="7" id="KW-1185">Reference proteome</keyword>
<keyword evidence="2 5" id="KW-0812">Transmembrane</keyword>
<dbReference type="GO" id="GO:0012505">
    <property type="term" value="C:endomembrane system"/>
    <property type="evidence" value="ECO:0007669"/>
    <property type="project" value="UniProtKB-SubCell"/>
</dbReference>
<feature type="transmembrane region" description="Helical" evidence="5">
    <location>
        <begin position="221"/>
        <end position="243"/>
    </location>
</feature>
<dbReference type="Gene3D" id="1.20.1250.20">
    <property type="entry name" value="MFS general substrate transporter like domains"/>
    <property type="match status" value="2"/>
</dbReference>
<feature type="transmembrane region" description="Helical" evidence="5">
    <location>
        <begin position="463"/>
        <end position="482"/>
    </location>
</feature>
<feature type="transmembrane region" description="Helical" evidence="5">
    <location>
        <begin position="331"/>
        <end position="352"/>
    </location>
</feature>
<protein>
    <submittedName>
        <fullName evidence="6">Glycerol-3-phosphate transporter</fullName>
    </submittedName>
</protein>
<dbReference type="RefSeq" id="WP_015587442.1">
    <property type="nucleotide sequence ID" value="NC_021083.1"/>
</dbReference>
<feature type="transmembrane region" description="Helical" evidence="5">
    <location>
        <begin position="191"/>
        <end position="215"/>
    </location>
</feature>
<proteinExistence type="predicted"/>
<feature type="transmembrane region" description="Helical" evidence="5">
    <location>
        <begin position="419"/>
        <end position="443"/>
    </location>
</feature>
<dbReference type="Proteomes" id="UP000012984">
    <property type="component" value="Chromosome"/>
</dbReference>
<dbReference type="InterPro" id="IPR036259">
    <property type="entry name" value="MFS_trans_sf"/>
</dbReference>
<dbReference type="GO" id="GO:0016020">
    <property type="term" value="C:membrane"/>
    <property type="evidence" value="ECO:0007669"/>
    <property type="project" value="InterPro"/>
</dbReference>
<dbReference type="GO" id="GO:0061513">
    <property type="term" value="F:glucose 6-phosphate:phosphate antiporter activity"/>
    <property type="evidence" value="ECO:0007669"/>
    <property type="project" value="TreeGrafter"/>
</dbReference>
<dbReference type="PATRIC" id="fig|1292033.3.peg.428"/>
<evidence type="ECO:0000256" key="4">
    <source>
        <dbReference type="ARBA" id="ARBA00023136"/>
    </source>
</evidence>
<dbReference type="GO" id="GO:0035435">
    <property type="term" value="P:phosphate ion transmembrane transport"/>
    <property type="evidence" value="ECO:0007669"/>
    <property type="project" value="TreeGrafter"/>
</dbReference>
<feature type="transmembrane region" description="Helical" evidence="5">
    <location>
        <begin position="50"/>
        <end position="66"/>
    </location>
</feature>
<dbReference type="OrthoDB" id="9766638at2"/>
<feature type="transmembrane region" description="Helical" evidence="5">
    <location>
        <begin position="359"/>
        <end position="379"/>
    </location>
</feature>
<comment type="subcellular location">
    <subcellularLocation>
        <location evidence="1">Endomembrane system</location>
        <topology evidence="1">Multi-pass membrane protein</topology>
    </subcellularLocation>
</comment>
<name>M9WHB5_9MOLU</name>
<evidence type="ECO:0000256" key="2">
    <source>
        <dbReference type="ARBA" id="ARBA00022692"/>
    </source>
</evidence>
<dbReference type="PIRSF" id="PIRSF002808">
    <property type="entry name" value="Hexose_phosphate_transp"/>
    <property type="match status" value="1"/>
</dbReference>
<dbReference type="PANTHER" id="PTHR43826:SF3">
    <property type="entry name" value="GLUCOSE-6-PHOSPHATE EXCHANGER SLC37A4"/>
    <property type="match status" value="1"/>
</dbReference>
<evidence type="ECO:0000313" key="7">
    <source>
        <dbReference type="Proteomes" id="UP000012984"/>
    </source>
</evidence>
<dbReference type="Pfam" id="PF07690">
    <property type="entry name" value="MFS_1"/>
    <property type="match status" value="1"/>
</dbReference>
<dbReference type="EMBL" id="CP004357">
    <property type="protein sequence ID" value="AGJ90850.1"/>
    <property type="molecule type" value="Genomic_DNA"/>
</dbReference>
<accession>M9WHB5</accession>
<dbReference type="InterPro" id="IPR000849">
    <property type="entry name" value="Sugar_P_transporter"/>
</dbReference>
<sequence length="489" mass="54471">MNKLKNPNKVKSPRKIKNVFNWLNEKQAEPLTQDNLYDFVVKKEFKHNQNLTFVMAFLGYLVYYFTRKQWTIFGSIITIGSTNAEGIITGEQFALVGLVFSIAYGLSKFLTSPLSDTKSNRWLLGIGLIGAGIINFLVGVSFSSKTNITASVVGTCILMVLAGYLHSLGATPSVRLIYKWFNHNSRRNRMIVWNISHNIGGALAVSIIPLSYTVFGPSLGLIGYFVIPSLASVITGILVVIFAKDRPEQVGLPALEKYYNLQLIGKTQHQQTDEDNKPYSYFFVKYILKNKWIWLLVIANICTYTIRAGLSDFALRYLRDVQHFDIKKEGGVVYSLLDWGAVVLTLIVGLSINKWFKRFVPILILTVLITTLATVGIWQSKDNKTLLIISMFLGGFIFIPQSFFAMLSGEFSHHRVVSTAGGILGITSYVFADGIISKVGIGIGILGTKANNTTPTPEQYQNMFILMIVLGVVACLSLLPMWNKKVSGK</sequence>
<evidence type="ECO:0000256" key="1">
    <source>
        <dbReference type="ARBA" id="ARBA00004127"/>
    </source>
</evidence>
<feature type="transmembrane region" description="Helical" evidence="5">
    <location>
        <begin position="122"/>
        <end position="142"/>
    </location>
</feature>
<keyword evidence="3 5" id="KW-1133">Transmembrane helix</keyword>
<keyword evidence="4 5" id="KW-0472">Membrane</keyword>
<dbReference type="InterPro" id="IPR051337">
    <property type="entry name" value="OPA_Antiporter"/>
</dbReference>
<gene>
    <name evidence="6" type="primary">glpT</name>
    <name evidence="6" type="ORF">MPUT9231_4400</name>
</gene>
<organism evidence="6 7">
    <name type="scientific">Mycoplasma putrefaciens Mput9231</name>
    <dbReference type="NCBI Taxonomy" id="1292033"/>
    <lineage>
        <taxon>Bacteria</taxon>
        <taxon>Bacillati</taxon>
        <taxon>Mycoplasmatota</taxon>
        <taxon>Mollicutes</taxon>
        <taxon>Mycoplasmataceae</taxon>
        <taxon>Mycoplasma</taxon>
    </lineage>
</organism>
<dbReference type="eggNOG" id="COG2271">
    <property type="taxonomic scope" value="Bacteria"/>
</dbReference>
<reference evidence="6 7" key="1">
    <citation type="journal article" date="2013" name="Genome Announc.">
        <title>Complete Genome Sequence of Mycoplasma putrefaciens Strain 9231, One of the Agents of Contagious Agalactia in Goats.</title>
        <authorList>
            <person name="Dupuy V."/>
            <person name="Sirand-Pugnet P."/>
            <person name="Baranowski E."/>
            <person name="Barre A."/>
            <person name="Breton M."/>
            <person name="Couture C."/>
            <person name="Dordet-Frisoni E."/>
            <person name="Gaurivaud P."/>
            <person name="Jacob D."/>
            <person name="Lemaitre C."/>
            <person name="Manso-Silvan L."/>
            <person name="Nikolski M."/>
            <person name="Nouvel L.X."/>
            <person name="Poumarat F."/>
            <person name="Tardy F."/>
            <person name="Thebault P."/>
            <person name="Theil S."/>
            <person name="Citti C."/>
            <person name="Blanchard A."/>
            <person name="Thiaucourt F."/>
        </authorList>
    </citation>
    <scope>NUCLEOTIDE SEQUENCE [LARGE SCALE GENOMIC DNA]</scope>
    <source>
        <strain evidence="6">Mput9231</strain>
    </source>
</reference>
<dbReference type="AlphaFoldDB" id="M9WHB5"/>
<evidence type="ECO:0000256" key="5">
    <source>
        <dbReference type="SAM" id="Phobius"/>
    </source>
</evidence>
<feature type="transmembrane region" description="Helical" evidence="5">
    <location>
        <begin position="292"/>
        <end position="311"/>
    </location>
</feature>
<dbReference type="KEGG" id="mput:MPUT9231_4400"/>
<evidence type="ECO:0000256" key="3">
    <source>
        <dbReference type="ARBA" id="ARBA00022989"/>
    </source>
</evidence>
<dbReference type="SUPFAM" id="SSF103473">
    <property type="entry name" value="MFS general substrate transporter"/>
    <property type="match status" value="1"/>
</dbReference>
<evidence type="ECO:0000313" key="6">
    <source>
        <dbReference type="EMBL" id="AGJ90850.1"/>
    </source>
</evidence>
<dbReference type="HOGENOM" id="CLU_001265_31_0_14"/>